<keyword evidence="3 5" id="KW-1133">Transmembrane helix</keyword>
<feature type="transmembrane region" description="Helical" evidence="5">
    <location>
        <begin position="107"/>
        <end position="130"/>
    </location>
</feature>
<feature type="transmembrane region" description="Helical" evidence="5">
    <location>
        <begin position="267"/>
        <end position="286"/>
    </location>
</feature>
<feature type="transmembrane region" description="Helical" evidence="5">
    <location>
        <begin position="66"/>
        <end position="87"/>
    </location>
</feature>
<evidence type="ECO:0000313" key="8">
    <source>
        <dbReference type="Proteomes" id="UP001328107"/>
    </source>
</evidence>
<keyword evidence="4 5" id="KW-0472">Membrane</keyword>
<accession>A0AAN4ZB01</accession>
<evidence type="ECO:0000259" key="6">
    <source>
        <dbReference type="PROSITE" id="PS50262"/>
    </source>
</evidence>
<feature type="transmembrane region" description="Helical" evidence="5">
    <location>
        <begin position="32"/>
        <end position="54"/>
    </location>
</feature>
<dbReference type="InterPro" id="IPR053219">
    <property type="entry name" value="GPCR_Dmsr-1"/>
</dbReference>
<reference evidence="8" key="1">
    <citation type="submission" date="2022-10" db="EMBL/GenBank/DDBJ databases">
        <title>Genome assembly of Pristionchus species.</title>
        <authorList>
            <person name="Yoshida K."/>
            <person name="Sommer R.J."/>
        </authorList>
    </citation>
    <scope>NUCLEOTIDE SEQUENCE [LARGE SCALE GENOMIC DNA]</scope>
    <source>
        <strain evidence="8">RS5460</strain>
    </source>
</reference>
<dbReference type="PANTHER" id="PTHR46273">
    <property type="entry name" value="MYOSUPPRESSIN RECEPTOR 1, ISOFORM B-RELATED"/>
    <property type="match status" value="1"/>
</dbReference>
<dbReference type="GO" id="GO:0005886">
    <property type="term" value="C:plasma membrane"/>
    <property type="evidence" value="ECO:0007669"/>
    <property type="project" value="TreeGrafter"/>
</dbReference>
<evidence type="ECO:0000313" key="7">
    <source>
        <dbReference type="EMBL" id="GMR34420.1"/>
    </source>
</evidence>
<name>A0AAN4ZB01_9BILA</name>
<proteinExistence type="predicted"/>
<gene>
    <name evidence="7" type="ORF">PMAYCL1PPCAC_04615</name>
</gene>
<evidence type="ECO:0000256" key="4">
    <source>
        <dbReference type="ARBA" id="ARBA00023136"/>
    </source>
</evidence>
<dbReference type="PROSITE" id="PS50262">
    <property type="entry name" value="G_PROTEIN_RECEP_F1_2"/>
    <property type="match status" value="1"/>
</dbReference>
<feature type="transmembrane region" description="Helical" evidence="5">
    <location>
        <begin position="306"/>
        <end position="328"/>
    </location>
</feature>
<comment type="subcellular location">
    <subcellularLocation>
        <location evidence="1">Membrane</location>
    </subcellularLocation>
</comment>
<feature type="domain" description="G-protein coupled receptors family 1 profile" evidence="6">
    <location>
        <begin position="47"/>
        <end position="325"/>
    </location>
</feature>
<dbReference type="Pfam" id="PF10324">
    <property type="entry name" value="7TM_GPCR_Srw"/>
    <property type="match status" value="1"/>
</dbReference>
<keyword evidence="8" id="KW-1185">Reference proteome</keyword>
<protein>
    <recommendedName>
        <fullName evidence="6">G-protein coupled receptors family 1 profile domain-containing protein</fullName>
    </recommendedName>
</protein>
<feature type="transmembrane region" description="Helical" evidence="5">
    <location>
        <begin position="220"/>
        <end position="241"/>
    </location>
</feature>
<dbReference type="PANTHER" id="PTHR46273:SF14">
    <property type="entry name" value="G-PROTEIN COUPLED RECEPTOR DMSR-1"/>
    <property type="match status" value="1"/>
</dbReference>
<comment type="caution">
    <text evidence="7">The sequence shown here is derived from an EMBL/GenBank/DDBJ whole genome shotgun (WGS) entry which is preliminary data.</text>
</comment>
<dbReference type="Gene3D" id="1.20.1070.10">
    <property type="entry name" value="Rhodopsin 7-helix transmembrane proteins"/>
    <property type="match status" value="1"/>
</dbReference>
<dbReference type="InterPro" id="IPR017452">
    <property type="entry name" value="GPCR_Rhodpsn_7TM"/>
</dbReference>
<organism evidence="7 8">
    <name type="scientific">Pristionchus mayeri</name>
    <dbReference type="NCBI Taxonomy" id="1317129"/>
    <lineage>
        <taxon>Eukaryota</taxon>
        <taxon>Metazoa</taxon>
        <taxon>Ecdysozoa</taxon>
        <taxon>Nematoda</taxon>
        <taxon>Chromadorea</taxon>
        <taxon>Rhabditida</taxon>
        <taxon>Rhabditina</taxon>
        <taxon>Diplogasteromorpha</taxon>
        <taxon>Diplogasteroidea</taxon>
        <taxon>Neodiplogasteridae</taxon>
        <taxon>Pristionchus</taxon>
    </lineage>
</organism>
<dbReference type="Proteomes" id="UP001328107">
    <property type="component" value="Unassembled WGS sequence"/>
</dbReference>
<dbReference type="InterPro" id="IPR019427">
    <property type="entry name" value="7TM_GPCR_serpentine_rcpt_Srw"/>
</dbReference>
<evidence type="ECO:0000256" key="3">
    <source>
        <dbReference type="ARBA" id="ARBA00022989"/>
    </source>
</evidence>
<sequence>MAGNFCSSSFSIPSDSAFNFILKFLASVNRDVYLIVVFFIGPLIMIMNSIDMLIMSRKELRSPYNFVLFLMAIDQTIVIGALVLPLLRSLFNTECSPSLLSLPWALYDLLVIVNLMPLCKAHGTWLAVILAGMRLASVKSNGTFEFRLNMVILLSGGSLLFVVLTNVPNFLSFSIQWMKFEDACNSTDYGELMIPYVGESHVLFENDCLILRMGSIFTGAIHSALACVMLIVFTVVLLRFLRVVRKKRQEMVLHKNSKESPGTDRTTILFILIMLSTMISEFPLALLGMLEGLLSYQVRAQITSKINLLTTSLIVITSTVNLFIYLFMSKKVRQVGRF</sequence>
<evidence type="ECO:0000256" key="1">
    <source>
        <dbReference type="ARBA" id="ARBA00004370"/>
    </source>
</evidence>
<dbReference type="GO" id="GO:0008528">
    <property type="term" value="F:G protein-coupled peptide receptor activity"/>
    <property type="evidence" value="ECO:0007669"/>
    <property type="project" value="InterPro"/>
</dbReference>
<evidence type="ECO:0000256" key="5">
    <source>
        <dbReference type="SAM" id="Phobius"/>
    </source>
</evidence>
<dbReference type="AlphaFoldDB" id="A0AAN4ZB01"/>
<keyword evidence="2 5" id="KW-0812">Transmembrane</keyword>
<dbReference type="SUPFAM" id="SSF81321">
    <property type="entry name" value="Family A G protein-coupled receptor-like"/>
    <property type="match status" value="1"/>
</dbReference>
<dbReference type="EMBL" id="BTRK01000002">
    <property type="protein sequence ID" value="GMR34420.1"/>
    <property type="molecule type" value="Genomic_DNA"/>
</dbReference>
<evidence type="ECO:0000256" key="2">
    <source>
        <dbReference type="ARBA" id="ARBA00022692"/>
    </source>
</evidence>
<feature type="transmembrane region" description="Helical" evidence="5">
    <location>
        <begin position="151"/>
        <end position="171"/>
    </location>
</feature>